<sequence length="793" mass="88253">MTLILGSPIREQRDTIYQLSINNREGVIKNIFWLKEIDRSLSSYVGEKATQIGELIQSGVNVPSGFVISSAVYFNFLKHTGLDKKIDLMLRDLDTENTRLLQKQSTIIEKTILTQKFPESFEKELKETLVKLNSTKNSWAVRFSPAMLDPKHSPFAGQQKAFLNIKNETQLKKAILQMYAVIFSPSSIYYRSMHRFGHFEVGVAVIIQKMVNAQKSGILFTINPITSNQNEMMIEAGLGLGGPINEGTINPDQYILDKQSGETIRQVINFQPWKLRLGANLKHTAIAGKARSSAKLSPDEISTLFRWSKNIEKRFSLPQNVEWGFTNEILYFFESAPIIDTPATLPSQHKRIKGLSGALGYEIAHGVGASLGIETGPVHLVHNPDDLTQIKNGEILVTEMTKPTFIPALKKVRAIITDTGGATSHAALIARELGVPAVVGTGQATYILRNNQIVTVDGTHGVIYKGQVSHPAIKSHHFHSSHPFFYKKKRFTVPITGTKIYLNLSDPDQAEKLSQLPADGVGLLRAEFMIASFGEHPKAMIASGRTDEYIDALEEGMRKISVAFSPRPVIYRLSDFKTNEYRGLKGGSHFEPHEANPMIGFRGALRYTKEPDVVMPELIALKRAQDKYGIDNLHIMVPFVRTTNELKNTLELIKKAGLKQGPDFKIWMMVEVPSNVFLLDDFIAMGLDGISIGSNDLTQLILGVDRDSSNLSEHFDERNKAVKIALNFVIKKCREHHITSSVCGNAVSVYPEIVELVVNAGVTSLSIAPDMIMQTRKLVSSIEKQIVLAHSLE</sequence>
<accession>A0A2M7CIN4</accession>
<evidence type="ECO:0000256" key="1">
    <source>
        <dbReference type="ARBA" id="ARBA00001946"/>
    </source>
</evidence>
<comment type="cofactor">
    <cofactor evidence="1 15">
        <name>Mg(2+)</name>
        <dbReference type="ChEBI" id="CHEBI:18420"/>
    </cofactor>
</comment>
<keyword evidence="7 15" id="KW-0808">Transferase</keyword>
<evidence type="ECO:0000256" key="8">
    <source>
        <dbReference type="ARBA" id="ARBA00022723"/>
    </source>
</evidence>
<comment type="caution">
    <text evidence="19">The sequence shown here is derived from an EMBL/GenBank/DDBJ whole genome shotgun (WGS) entry which is preliminary data.</text>
</comment>
<dbReference type="PROSITE" id="PS00370">
    <property type="entry name" value="PEP_ENZYMES_PHOS_SITE"/>
    <property type="match status" value="1"/>
</dbReference>
<evidence type="ECO:0000259" key="17">
    <source>
        <dbReference type="Pfam" id="PF01326"/>
    </source>
</evidence>
<keyword evidence="9 15" id="KW-0547">Nucleotide-binding</keyword>
<evidence type="ECO:0000256" key="14">
    <source>
        <dbReference type="ARBA" id="ARBA00047700"/>
    </source>
</evidence>
<dbReference type="EC" id="2.7.9.2" evidence="5 15"/>
<dbReference type="GO" id="GO:0008986">
    <property type="term" value="F:pyruvate, water dikinase activity"/>
    <property type="evidence" value="ECO:0007669"/>
    <property type="project" value="UniProtKB-EC"/>
</dbReference>
<comment type="pathway">
    <text evidence="3 15">Carbohydrate biosynthesis; gluconeogenesis.</text>
</comment>
<organism evidence="19 20">
    <name type="scientific">Candidatus Berkelbacteria bacterium CG03_land_8_20_14_0_80_40_36</name>
    <dbReference type="NCBI Taxonomy" id="1974509"/>
    <lineage>
        <taxon>Bacteria</taxon>
        <taxon>Candidatus Berkelbacteria</taxon>
    </lineage>
</organism>
<feature type="domain" description="Pyruvate phosphate dikinase AMP/ATP-binding" evidence="17">
    <location>
        <begin position="44"/>
        <end position="335"/>
    </location>
</feature>
<dbReference type="PANTHER" id="PTHR43030">
    <property type="entry name" value="PHOSPHOENOLPYRUVATE SYNTHASE"/>
    <property type="match status" value="1"/>
</dbReference>
<evidence type="ECO:0000256" key="3">
    <source>
        <dbReference type="ARBA" id="ARBA00004742"/>
    </source>
</evidence>
<evidence type="ECO:0000259" key="18">
    <source>
        <dbReference type="Pfam" id="PF02896"/>
    </source>
</evidence>
<evidence type="ECO:0000313" key="20">
    <source>
        <dbReference type="Proteomes" id="UP000229966"/>
    </source>
</evidence>
<protein>
    <recommendedName>
        <fullName evidence="6 15">Phosphoenolpyruvate synthase</fullName>
        <shortName evidence="15">PEP synthase</shortName>
        <ecNumber evidence="5 15">2.7.9.2</ecNumber>
    </recommendedName>
    <alternativeName>
        <fullName evidence="13 15">Pyruvate, water dikinase</fullName>
    </alternativeName>
</protein>
<dbReference type="PROSITE" id="PS00742">
    <property type="entry name" value="PEP_ENZYMES_2"/>
    <property type="match status" value="1"/>
</dbReference>
<evidence type="ECO:0000256" key="7">
    <source>
        <dbReference type="ARBA" id="ARBA00022679"/>
    </source>
</evidence>
<dbReference type="Gene3D" id="3.30.470.20">
    <property type="entry name" value="ATP-grasp fold, B domain"/>
    <property type="match status" value="1"/>
</dbReference>
<dbReference type="InterPro" id="IPR040442">
    <property type="entry name" value="Pyrv_kinase-like_dom_sf"/>
</dbReference>
<evidence type="ECO:0000256" key="10">
    <source>
        <dbReference type="ARBA" id="ARBA00022777"/>
    </source>
</evidence>
<dbReference type="Gene3D" id="3.50.30.10">
    <property type="entry name" value="Phosphohistidine domain"/>
    <property type="match status" value="1"/>
</dbReference>
<gene>
    <name evidence="19" type="ORF">COS38_01315</name>
</gene>
<dbReference type="InterPro" id="IPR018274">
    <property type="entry name" value="PEP_util_AS"/>
</dbReference>
<dbReference type="InterPro" id="IPR006319">
    <property type="entry name" value="PEP_synth"/>
</dbReference>
<dbReference type="InterPro" id="IPR000121">
    <property type="entry name" value="PEP_util_C"/>
</dbReference>
<dbReference type="SUPFAM" id="SSF52009">
    <property type="entry name" value="Phosphohistidine domain"/>
    <property type="match status" value="1"/>
</dbReference>
<dbReference type="Pfam" id="PF02896">
    <property type="entry name" value="PEP-utilizers_C"/>
    <property type="match status" value="1"/>
</dbReference>
<dbReference type="UniPathway" id="UPA00138"/>
<evidence type="ECO:0000256" key="13">
    <source>
        <dbReference type="ARBA" id="ARBA00033470"/>
    </source>
</evidence>
<comment type="function">
    <text evidence="2 15">Catalyzes the phosphorylation of pyruvate to phosphoenolpyruvate.</text>
</comment>
<reference evidence="20" key="1">
    <citation type="submission" date="2017-09" db="EMBL/GenBank/DDBJ databases">
        <title>Depth-based differentiation of microbial function through sediment-hosted aquifers and enrichment of novel symbionts in the deep terrestrial subsurface.</title>
        <authorList>
            <person name="Probst A.J."/>
            <person name="Ladd B."/>
            <person name="Jarett J.K."/>
            <person name="Geller-Mcgrath D.E."/>
            <person name="Sieber C.M.K."/>
            <person name="Emerson J.B."/>
            <person name="Anantharaman K."/>
            <person name="Thomas B.C."/>
            <person name="Malmstrom R."/>
            <person name="Stieglmeier M."/>
            <person name="Klingl A."/>
            <person name="Woyke T."/>
            <person name="Ryan C.M."/>
            <person name="Banfield J.F."/>
        </authorList>
    </citation>
    <scope>NUCLEOTIDE SEQUENCE [LARGE SCALE GENOMIC DNA]</scope>
</reference>
<proteinExistence type="inferred from homology"/>
<evidence type="ECO:0000256" key="2">
    <source>
        <dbReference type="ARBA" id="ARBA00002988"/>
    </source>
</evidence>
<dbReference type="NCBIfam" id="NF005057">
    <property type="entry name" value="PRK06464.1"/>
    <property type="match status" value="1"/>
</dbReference>
<evidence type="ECO:0000313" key="19">
    <source>
        <dbReference type="EMBL" id="PIV25494.1"/>
    </source>
</evidence>
<dbReference type="GO" id="GO:0046872">
    <property type="term" value="F:metal ion binding"/>
    <property type="evidence" value="ECO:0007669"/>
    <property type="project" value="UniProtKB-KW"/>
</dbReference>
<dbReference type="InterPro" id="IPR036637">
    <property type="entry name" value="Phosphohistidine_dom_sf"/>
</dbReference>
<dbReference type="PANTHER" id="PTHR43030:SF1">
    <property type="entry name" value="PHOSPHOENOLPYRUVATE SYNTHASE"/>
    <property type="match status" value="1"/>
</dbReference>
<name>A0A2M7CIN4_9BACT</name>
<dbReference type="InterPro" id="IPR008279">
    <property type="entry name" value="PEP-util_enz_mobile_dom"/>
</dbReference>
<comment type="catalytic activity">
    <reaction evidence="14 15">
        <text>pyruvate + ATP + H2O = phosphoenolpyruvate + AMP + phosphate + 2 H(+)</text>
        <dbReference type="Rhea" id="RHEA:11364"/>
        <dbReference type="ChEBI" id="CHEBI:15361"/>
        <dbReference type="ChEBI" id="CHEBI:15377"/>
        <dbReference type="ChEBI" id="CHEBI:15378"/>
        <dbReference type="ChEBI" id="CHEBI:30616"/>
        <dbReference type="ChEBI" id="CHEBI:43474"/>
        <dbReference type="ChEBI" id="CHEBI:58702"/>
        <dbReference type="ChEBI" id="CHEBI:456215"/>
        <dbReference type="EC" id="2.7.9.2"/>
    </reaction>
</comment>
<keyword evidence="19" id="KW-0670">Pyruvate</keyword>
<dbReference type="PIRSF" id="PIRSF000854">
    <property type="entry name" value="PEP_synthase"/>
    <property type="match status" value="1"/>
</dbReference>
<keyword evidence="12 15" id="KW-0460">Magnesium</keyword>
<evidence type="ECO:0000256" key="6">
    <source>
        <dbReference type="ARBA" id="ARBA00021623"/>
    </source>
</evidence>
<evidence type="ECO:0000256" key="12">
    <source>
        <dbReference type="ARBA" id="ARBA00022842"/>
    </source>
</evidence>
<keyword evidence="8 15" id="KW-0479">Metal-binding</keyword>
<dbReference type="Gene3D" id="3.20.20.60">
    <property type="entry name" value="Phosphoenolpyruvate-binding domains"/>
    <property type="match status" value="1"/>
</dbReference>
<evidence type="ECO:0000256" key="4">
    <source>
        <dbReference type="ARBA" id="ARBA00007837"/>
    </source>
</evidence>
<evidence type="ECO:0000256" key="5">
    <source>
        <dbReference type="ARBA" id="ARBA00011996"/>
    </source>
</evidence>
<dbReference type="InterPro" id="IPR023151">
    <property type="entry name" value="PEP_util_CS"/>
</dbReference>
<feature type="domain" description="PEP-utilising enzyme mobile" evidence="16">
    <location>
        <begin position="390"/>
        <end position="461"/>
    </location>
</feature>
<dbReference type="SUPFAM" id="SSF51621">
    <property type="entry name" value="Phosphoenolpyruvate/pyruvate domain"/>
    <property type="match status" value="1"/>
</dbReference>
<dbReference type="Gene3D" id="3.30.1490.20">
    <property type="entry name" value="ATP-grasp fold, A domain"/>
    <property type="match status" value="1"/>
</dbReference>
<dbReference type="Proteomes" id="UP000229966">
    <property type="component" value="Unassembled WGS sequence"/>
</dbReference>
<dbReference type="InterPro" id="IPR002192">
    <property type="entry name" value="PPDK_AMP/ATP-bd"/>
</dbReference>
<evidence type="ECO:0000259" key="16">
    <source>
        <dbReference type="Pfam" id="PF00391"/>
    </source>
</evidence>
<dbReference type="EMBL" id="PEUM01000034">
    <property type="protein sequence ID" value="PIV25494.1"/>
    <property type="molecule type" value="Genomic_DNA"/>
</dbReference>
<dbReference type="GO" id="GO:0006094">
    <property type="term" value="P:gluconeogenesis"/>
    <property type="evidence" value="ECO:0007669"/>
    <property type="project" value="UniProtKB-UniPathway"/>
</dbReference>
<feature type="domain" description="PEP-utilising enzyme C-terminal" evidence="18">
    <location>
        <begin position="488"/>
        <end position="783"/>
    </location>
</feature>
<dbReference type="GO" id="GO:0005524">
    <property type="term" value="F:ATP binding"/>
    <property type="evidence" value="ECO:0007669"/>
    <property type="project" value="UniProtKB-KW"/>
</dbReference>
<keyword evidence="10 15" id="KW-0418">Kinase</keyword>
<comment type="similarity">
    <text evidence="4 15">Belongs to the PEP-utilizing enzyme family.</text>
</comment>
<dbReference type="Pfam" id="PF00391">
    <property type="entry name" value="PEP-utilizers"/>
    <property type="match status" value="1"/>
</dbReference>
<keyword evidence="11 15" id="KW-0067">ATP-binding</keyword>
<evidence type="ECO:0000256" key="11">
    <source>
        <dbReference type="ARBA" id="ARBA00022840"/>
    </source>
</evidence>
<evidence type="ECO:0000256" key="15">
    <source>
        <dbReference type="PIRNR" id="PIRNR000854"/>
    </source>
</evidence>
<evidence type="ECO:0000256" key="9">
    <source>
        <dbReference type="ARBA" id="ARBA00022741"/>
    </source>
</evidence>
<dbReference type="AlphaFoldDB" id="A0A2M7CIN4"/>
<dbReference type="SUPFAM" id="SSF56059">
    <property type="entry name" value="Glutathione synthetase ATP-binding domain-like"/>
    <property type="match status" value="1"/>
</dbReference>
<dbReference type="InterPro" id="IPR015813">
    <property type="entry name" value="Pyrv/PenolPyrv_kinase-like_dom"/>
</dbReference>
<dbReference type="InterPro" id="IPR013815">
    <property type="entry name" value="ATP_grasp_subdomain_1"/>
</dbReference>
<dbReference type="Pfam" id="PF01326">
    <property type="entry name" value="PPDK_N"/>
    <property type="match status" value="1"/>
</dbReference>